<evidence type="ECO:0000256" key="9">
    <source>
        <dbReference type="ARBA" id="ARBA00022516"/>
    </source>
</evidence>
<evidence type="ECO:0000256" key="4">
    <source>
        <dbReference type="ARBA" id="ARBA00005189"/>
    </source>
</evidence>
<dbReference type="GO" id="GO:0046342">
    <property type="term" value="P:CDP-diacylglycerol catabolic process"/>
    <property type="evidence" value="ECO:0007669"/>
    <property type="project" value="UniProtKB-UniPathway"/>
</dbReference>
<comment type="caution">
    <text evidence="20">The sequence shown here is derived from an EMBL/GenBank/DDBJ whole genome shotgun (WGS) entry which is preliminary data.</text>
</comment>
<evidence type="ECO:0000256" key="15">
    <source>
        <dbReference type="ARBA" id="ARBA00023209"/>
    </source>
</evidence>
<comment type="subcellular location">
    <subcellularLocation>
        <location evidence="2">Cell membrane</location>
        <topology evidence="2">Single-pass membrane protein</topology>
    </subcellularLocation>
</comment>
<evidence type="ECO:0000256" key="13">
    <source>
        <dbReference type="ARBA" id="ARBA00023098"/>
    </source>
</evidence>
<keyword evidence="15" id="KW-0594">Phospholipid biosynthesis</keyword>
<evidence type="ECO:0000313" key="20">
    <source>
        <dbReference type="EMBL" id="RWX31789.1"/>
    </source>
</evidence>
<evidence type="ECO:0000256" key="8">
    <source>
        <dbReference type="ARBA" id="ARBA00022475"/>
    </source>
</evidence>
<evidence type="ECO:0000313" key="21">
    <source>
        <dbReference type="Proteomes" id="UP000283817"/>
    </source>
</evidence>
<evidence type="ECO:0000256" key="7">
    <source>
        <dbReference type="ARBA" id="ARBA00019608"/>
    </source>
</evidence>
<reference evidence="20 21" key="1">
    <citation type="submission" date="2019-01" db="EMBL/GenBank/DDBJ databases">
        <title>RHIZO-ID as a novel technology for direct rhizobia identification.</title>
        <authorList>
            <person name="De Meyer S.E."/>
        </authorList>
    </citation>
    <scope>NUCLEOTIDE SEQUENCE [LARGE SCALE GENOMIC DNA]</scope>
    <source>
        <strain evidence="20 21">WSM448</strain>
    </source>
</reference>
<keyword evidence="10 19" id="KW-0812">Transmembrane</keyword>
<keyword evidence="12 19" id="KW-1133">Transmembrane helix</keyword>
<organism evidence="20 21">
    <name type="scientific">Rhizobium leguminosarum</name>
    <dbReference type="NCBI Taxonomy" id="384"/>
    <lineage>
        <taxon>Bacteria</taxon>
        <taxon>Pseudomonadati</taxon>
        <taxon>Pseudomonadota</taxon>
        <taxon>Alphaproteobacteria</taxon>
        <taxon>Hyphomicrobiales</taxon>
        <taxon>Rhizobiaceae</taxon>
        <taxon>Rhizobium/Agrobacterium group</taxon>
        <taxon>Rhizobium</taxon>
    </lineage>
</organism>
<evidence type="ECO:0000256" key="1">
    <source>
        <dbReference type="ARBA" id="ARBA00001007"/>
    </source>
</evidence>
<evidence type="ECO:0000256" key="14">
    <source>
        <dbReference type="ARBA" id="ARBA00023136"/>
    </source>
</evidence>
<proteinExistence type="inferred from homology"/>
<dbReference type="UniPathway" id="UPA00609">
    <property type="reaction ID" value="UER00664"/>
</dbReference>
<evidence type="ECO:0000256" key="6">
    <source>
        <dbReference type="ARBA" id="ARBA00012375"/>
    </source>
</evidence>
<name>A0A444I2M8_RHILE</name>
<evidence type="ECO:0000256" key="2">
    <source>
        <dbReference type="ARBA" id="ARBA00004162"/>
    </source>
</evidence>
<dbReference type="GO" id="GO:0008654">
    <property type="term" value="P:phospholipid biosynthetic process"/>
    <property type="evidence" value="ECO:0007669"/>
    <property type="project" value="UniProtKB-KW"/>
</dbReference>
<dbReference type="InterPro" id="IPR003763">
    <property type="entry name" value="CDP-diacylglyc_Pase"/>
</dbReference>
<evidence type="ECO:0000256" key="10">
    <source>
        <dbReference type="ARBA" id="ARBA00022692"/>
    </source>
</evidence>
<evidence type="ECO:0000256" key="16">
    <source>
        <dbReference type="ARBA" id="ARBA00023264"/>
    </source>
</evidence>
<dbReference type="AlphaFoldDB" id="A0A444I2M8"/>
<comment type="similarity">
    <text evidence="5">Belongs to the Cdh family.</text>
</comment>
<keyword evidence="11" id="KW-0378">Hydrolase</keyword>
<dbReference type="Pfam" id="PF02611">
    <property type="entry name" value="CDH"/>
    <property type="match status" value="1"/>
</dbReference>
<evidence type="ECO:0000256" key="18">
    <source>
        <dbReference type="ARBA" id="ARBA00032892"/>
    </source>
</evidence>
<protein>
    <recommendedName>
        <fullName evidence="7">CDP-diacylglycerol pyrophosphatase</fullName>
        <ecNumber evidence="6">3.6.1.26</ecNumber>
    </recommendedName>
    <alternativeName>
        <fullName evidence="17">CDP-diacylglycerol phosphatidylhydrolase</fullName>
    </alternativeName>
    <alternativeName>
        <fullName evidence="18">CDP-diglyceride hydrolase</fullName>
    </alternativeName>
</protein>
<dbReference type="GO" id="GO:0008715">
    <property type="term" value="F:CDP-diacylglycerol diphosphatase activity"/>
    <property type="evidence" value="ECO:0007669"/>
    <property type="project" value="UniProtKB-EC"/>
</dbReference>
<feature type="transmembrane region" description="Helical" evidence="19">
    <location>
        <begin position="37"/>
        <end position="60"/>
    </location>
</feature>
<dbReference type="InterPro" id="IPR036265">
    <property type="entry name" value="HIT-like_sf"/>
</dbReference>
<dbReference type="Proteomes" id="UP000283817">
    <property type="component" value="Unassembled WGS sequence"/>
</dbReference>
<comment type="catalytic activity">
    <reaction evidence="1">
        <text>a CDP-1,2-diacyl-sn-glycerol + H2O = a 1,2-diacyl-sn-glycero-3-phosphate + CMP + 2 H(+)</text>
        <dbReference type="Rhea" id="RHEA:15221"/>
        <dbReference type="ChEBI" id="CHEBI:15377"/>
        <dbReference type="ChEBI" id="CHEBI:15378"/>
        <dbReference type="ChEBI" id="CHEBI:58332"/>
        <dbReference type="ChEBI" id="CHEBI:58608"/>
        <dbReference type="ChEBI" id="CHEBI:60377"/>
        <dbReference type="EC" id="3.6.1.26"/>
    </reaction>
</comment>
<evidence type="ECO:0000256" key="12">
    <source>
        <dbReference type="ARBA" id="ARBA00022989"/>
    </source>
</evidence>
<keyword evidence="16" id="KW-1208">Phospholipid metabolism</keyword>
<keyword evidence="14 19" id="KW-0472">Membrane</keyword>
<dbReference type="GO" id="GO:0005886">
    <property type="term" value="C:plasma membrane"/>
    <property type="evidence" value="ECO:0007669"/>
    <property type="project" value="UniProtKB-SubCell"/>
</dbReference>
<gene>
    <name evidence="20" type="ORF">EHI47_12040</name>
</gene>
<evidence type="ECO:0000256" key="19">
    <source>
        <dbReference type="SAM" id="Phobius"/>
    </source>
</evidence>
<keyword evidence="8" id="KW-1003">Cell membrane</keyword>
<comment type="pathway">
    <text evidence="4">Lipid metabolism.</text>
</comment>
<comment type="pathway">
    <text evidence="3">Phospholipid metabolism; CDP-diacylglycerol degradation; phosphatidate from CDP-diacylglycerol: step 1/1.</text>
</comment>
<evidence type="ECO:0000256" key="17">
    <source>
        <dbReference type="ARBA" id="ARBA00032888"/>
    </source>
</evidence>
<dbReference type="EC" id="3.6.1.26" evidence="6"/>
<dbReference type="Gene3D" id="3.30.428.30">
    <property type="entry name" value="HIT family - CDH-like"/>
    <property type="match status" value="1"/>
</dbReference>
<dbReference type="SUPFAM" id="SSF54197">
    <property type="entry name" value="HIT-like"/>
    <property type="match status" value="1"/>
</dbReference>
<dbReference type="EMBL" id="SBHX01000028">
    <property type="protein sequence ID" value="RWX31789.1"/>
    <property type="molecule type" value="Genomic_DNA"/>
</dbReference>
<evidence type="ECO:0000256" key="3">
    <source>
        <dbReference type="ARBA" id="ARBA00004927"/>
    </source>
</evidence>
<evidence type="ECO:0000256" key="11">
    <source>
        <dbReference type="ARBA" id="ARBA00022801"/>
    </source>
</evidence>
<sequence length="279" mass="30716">MLPTTILSRLLIWSAASRAISQPTARAIATPCDRRTVLRKVALVATVVGFSIIVAGWLAFRPDPNALYKILDTKCIAHADRPGEFPPCVEVSQAAGFAILRDRKGARHFLLMPTEKISGIESERVLSADAPNFFNLAWENRSLIYSGALISDDRILLALNSKSGRTQEQLHIHISCVKKEVRQGLLSANGAITEMWKPLPGGLLGHDYWARRVTMEQFREIGPFRLLAFGLPQAADGMGMFSLAMTENNGEVILLATERDLLDFNLASAEELQDQDCAS</sequence>
<accession>A0A444I2M8</accession>
<evidence type="ECO:0000256" key="5">
    <source>
        <dbReference type="ARBA" id="ARBA00006435"/>
    </source>
</evidence>
<keyword evidence="9" id="KW-0444">Lipid biosynthesis</keyword>
<keyword evidence="13" id="KW-0443">Lipid metabolism</keyword>